<organism evidence="2 3">
    <name type="scientific">Brachionus plicatilis</name>
    <name type="common">Marine rotifer</name>
    <name type="synonym">Brachionus muelleri</name>
    <dbReference type="NCBI Taxonomy" id="10195"/>
    <lineage>
        <taxon>Eukaryota</taxon>
        <taxon>Metazoa</taxon>
        <taxon>Spiralia</taxon>
        <taxon>Gnathifera</taxon>
        <taxon>Rotifera</taxon>
        <taxon>Eurotatoria</taxon>
        <taxon>Monogononta</taxon>
        <taxon>Pseudotrocha</taxon>
        <taxon>Ploima</taxon>
        <taxon>Brachionidae</taxon>
        <taxon>Brachionus</taxon>
    </lineage>
</organism>
<evidence type="ECO:0000313" key="3">
    <source>
        <dbReference type="Proteomes" id="UP000276133"/>
    </source>
</evidence>
<dbReference type="Pfam" id="PF06910">
    <property type="entry name" value="MEA1"/>
    <property type="match status" value="1"/>
</dbReference>
<accession>A0A3M7SS71</accession>
<evidence type="ECO:0000313" key="2">
    <source>
        <dbReference type="EMBL" id="RNA38490.1"/>
    </source>
</evidence>
<dbReference type="EMBL" id="REGN01000864">
    <property type="protein sequence ID" value="RNA38490.1"/>
    <property type="molecule type" value="Genomic_DNA"/>
</dbReference>
<dbReference type="OrthoDB" id="5593200at2759"/>
<feature type="non-terminal residue" evidence="2">
    <location>
        <position position="202"/>
    </location>
</feature>
<proteinExistence type="predicted"/>
<dbReference type="Proteomes" id="UP000276133">
    <property type="component" value="Unassembled WGS sequence"/>
</dbReference>
<feature type="region of interest" description="Disordered" evidence="1">
    <location>
        <begin position="1"/>
        <end position="65"/>
    </location>
</feature>
<evidence type="ECO:0000256" key="1">
    <source>
        <dbReference type="SAM" id="MobiDB-lite"/>
    </source>
</evidence>
<reference evidence="2 3" key="1">
    <citation type="journal article" date="2018" name="Sci. Rep.">
        <title>Genomic signatures of local adaptation to the degree of environmental predictability in rotifers.</title>
        <authorList>
            <person name="Franch-Gras L."/>
            <person name="Hahn C."/>
            <person name="Garcia-Roger E.M."/>
            <person name="Carmona M.J."/>
            <person name="Serra M."/>
            <person name="Gomez A."/>
        </authorList>
    </citation>
    <scope>NUCLEOTIDE SEQUENCE [LARGE SCALE GENOMIC DNA]</scope>
    <source>
        <strain evidence="2">HYR1</strain>
    </source>
</reference>
<protein>
    <submittedName>
        <fullName evidence="2">Uncharacterized protein</fullName>
    </submittedName>
</protein>
<gene>
    <name evidence="2" type="ORF">BpHYR1_002824</name>
</gene>
<feature type="compositionally biased region" description="Basic and acidic residues" evidence="1">
    <location>
        <begin position="7"/>
        <end position="23"/>
    </location>
</feature>
<keyword evidence="3" id="KW-1185">Reference proteome</keyword>
<comment type="caution">
    <text evidence="2">The sequence shown here is derived from an EMBL/GenBank/DDBJ whole genome shotgun (WGS) entry which is preliminary data.</text>
</comment>
<sequence>MSPVPPIDKEYEKIDQEVGEDAHIPSNVDSLDDYDQIPQEAPGVDNFEPSDDDQDDSESDSEPEIDPDIHFELLASSRAGQNQSNKNQVSYDNSHLLEQDIFELKNTLECENIEIDEQKSEKISSLMSNFKIPENAVPEWAKLIPENVWKKNLIDSLNAKKTDLFDFNLSLARESDAYLLSDSFQLWTNICDGDALFFLPNG</sequence>
<feature type="compositionally biased region" description="Acidic residues" evidence="1">
    <location>
        <begin position="48"/>
        <end position="65"/>
    </location>
</feature>
<dbReference type="AlphaFoldDB" id="A0A3M7SS71"/>
<name>A0A3M7SS71_BRAPC</name>